<dbReference type="EMBL" id="FOXA01000001">
    <property type="protein sequence ID" value="SFO98447.1"/>
    <property type="molecule type" value="Genomic_DNA"/>
</dbReference>
<feature type="transmembrane region" description="Helical" evidence="1">
    <location>
        <begin position="46"/>
        <end position="62"/>
    </location>
</feature>
<dbReference type="Proteomes" id="UP000199356">
    <property type="component" value="Unassembled WGS sequence"/>
</dbReference>
<accession>A0A1I5LMQ8</accession>
<dbReference type="AlphaFoldDB" id="A0A1I5LMQ8"/>
<reference evidence="2 3" key="1">
    <citation type="submission" date="2016-10" db="EMBL/GenBank/DDBJ databases">
        <authorList>
            <person name="de Groot N.N."/>
        </authorList>
    </citation>
    <scope>NUCLEOTIDE SEQUENCE [LARGE SCALE GENOMIC DNA]</scope>
    <source>
        <strain evidence="2 3">DSM 19547</strain>
    </source>
</reference>
<name>A0A1I5LMQ8_9RHOB</name>
<feature type="transmembrane region" description="Helical" evidence="1">
    <location>
        <begin position="68"/>
        <end position="85"/>
    </location>
</feature>
<feature type="transmembrane region" description="Helical" evidence="1">
    <location>
        <begin position="97"/>
        <end position="116"/>
    </location>
</feature>
<feature type="non-terminal residue" evidence="2">
    <location>
        <position position="1"/>
    </location>
</feature>
<sequence>CRTERPDRGPRSITRQRGQKLLAKRTATTEALYAHHGDRYLHTGRWLLAGAALVGWGAGLALEIPNLWLAGTFALLAGSVVLNVIKEELPEERESRFWAFALGTAGYAALLLAITVQEGGGTA</sequence>
<keyword evidence="3" id="KW-1185">Reference proteome</keyword>
<evidence type="ECO:0000313" key="2">
    <source>
        <dbReference type="EMBL" id="SFO98447.1"/>
    </source>
</evidence>
<evidence type="ECO:0000313" key="3">
    <source>
        <dbReference type="Proteomes" id="UP000199356"/>
    </source>
</evidence>
<keyword evidence="1" id="KW-1133">Transmembrane helix</keyword>
<evidence type="ECO:0000256" key="1">
    <source>
        <dbReference type="SAM" id="Phobius"/>
    </source>
</evidence>
<keyword evidence="1" id="KW-0812">Transmembrane</keyword>
<protein>
    <submittedName>
        <fullName evidence="2">Uncharacterized protein</fullName>
    </submittedName>
</protein>
<organism evidence="2 3">
    <name type="scientific">Tranquillimonas alkanivorans</name>
    <dbReference type="NCBI Taxonomy" id="441119"/>
    <lineage>
        <taxon>Bacteria</taxon>
        <taxon>Pseudomonadati</taxon>
        <taxon>Pseudomonadota</taxon>
        <taxon>Alphaproteobacteria</taxon>
        <taxon>Rhodobacterales</taxon>
        <taxon>Roseobacteraceae</taxon>
        <taxon>Tranquillimonas</taxon>
    </lineage>
</organism>
<gene>
    <name evidence="2" type="ORF">SAMN04488047_101719</name>
</gene>
<proteinExistence type="predicted"/>
<keyword evidence="1" id="KW-0472">Membrane</keyword>